<evidence type="ECO:0000256" key="8">
    <source>
        <dbReference type="ARBA" id="ARBA00060592"/>
    </source>
</evidence>
<accession>A0A4R1B601</accession>
<protein>
    <submittedName>
        <fullName evidence="12">LysM peptidoglycan-binding domain-containing protein</fullName>
    </submittedName>
</protein>
<dbReference type="GO" id="GO:0008360">
    <property type="term" value="P:regulation of cell shape"/>
    <property type="evidence" value="ECO:0007669"/>
    <property type="project" value="UniProtKB-UniRule"/>
</dbReference>
<sequence length="384" mass="43281">MSSKKDLQQMQLSRSKRIRASRQRKRRFTFIFIMLLLLIGLFAAVPAIQSSTMADQVKTKEKLANQEQVLASSQKTPPKKSSELEQELKTDIRVDAIQTKAEKQCTCQNEVKKKEDIQVIKREVKKKEDIRVIEHEVKKNETLFSITMLYFSSSQFQNEISSYNGIKNPEKEIRIGMRLAIPNPQFMFTHKVSKGETFASISRKYYGSASQRLSLASYNGIKNPDQLKYGTTLQIPSPSTLQKIASLSAKEDKKKEKAVYSIVITKKTNKLVVYQDKKVIKTFSVATGKNSSLTPEGTFKIVNKIDEPWYSPKGIPGGDPKNPFGSHWLGLDVSGTKGTKYGIHGTNDPSSIGGYVSLGCIRLKNTDVKWLYNNIPLQTTVTIK</sequence>
<dbReference type="PANTHER" id="PTHR30582:SF4">
    <property type="entry name" value="L,D-TRANSPEPTIDASE YQJB-RELATED"/>
    <property type="match status" value="1"/>
</dbReference>
<reference evidence="12 13" key="1">
    <citation type="submission" date="2019-03" db="EMBL/GenBank/DDBJ databases">
        <authorList>
            <person name="Jensen L."/>
            <person name="Storgaard J."/>
            <person name="Sulaj E."/>
            <person name="Schramm A."/>
            <person name="Marshall I.P.G."/>
        </authorList>
    </citation>
    <scope>NUCLEOTIDE SEQUENCE [LARGE SCALE GENOMIC DNA]</scope>
    <source>
        <strain evidence="12 13">2017H2G3</strain>
    </source>
</reference>
<feature type="active site" description="Proton donor/acceptor" evidence="9">
    <location>
        <position position="344"/>
    </location>
</feature>
<evidence type="ECO:0000313" key="13">
    <source>
        <dbReference type="Proteomes" id="UP000293846"/>
    </source>
</evidence>
<dbReference type="AlphaFoldDB" id="A0A4R1B601"/>
<keyword evidence="7 9" id="KW-0961">Cell wall biogenesis/degradation</keyword>
<evidence type="ECO:0000313" key="12">
    <source>
        <dbReference type="EMBL" id="TCJ06250.1"/>
    </source>
</evidence>
<comment type="pathway">
    <text evidence="1 9">Cell wall biogenesis; peptidoglycan biosynthesis.</text>
</comment>
<evidence type="ECO:0000259" key="11">
    <source>
        <dbReference type="PROSITE" id="PS52029"/>
    </source>
</evidence>
<comment type="similarity">
    <text evidence="2">Belongs to the YkuD family.</text>
</comment>
<dbReference type="SUPFAM" id="SSF54106">
    <property type="entry name" value="LysM domain"/>
    <property type="match status" value="1"/>
</dbReference>
<dbReference type="Pfam" id="PF03734">
    <property type="entry name" value="YkuD"/>
    <property type="match status" value="1"/>
</dbReference>
<dbReference type="SUPFAM" id="SSF141523">
    <property type="entry name" value="L,D-transpeptidase catalytic domain-like"/>
    <property type="match status" value="1"/>
</dbReference>
<dbReference type="Gene3D" id="2.40.440.10">
    <property type="entry name" value="L,D-transpeptidase catalytic domain-like"/>
    <property type="match status" value="1"/>
</dbReference>
<feature type="domain" description="L,D-TPase catalytic" evidence="11">
    <location>
        <begin position="260"/>
        <end position="384"/>
    </location>
</feature>
<dbReference type="GO" id="GO:0071972">
    <property type="term" value="F:peptidoglycan L,D-transpeptidase activity"/>
    <property type="evidence" value="ECO:0007669"/>
    <property type="project" value="TreeGrafter"/>
</dbReference>
<dbReference type="InterPro" id="IPR050979">
    <property type="entry name" value="LD-transpeptidase"/>
</dbReference>
<dbReference type="SMART" id="SM00257">
    <property type="entry name" value="LysM"/>
    <property type="match status" value="2"/>
</dbReference>
<dbReference type="Pfam" id="PF01476">
    <property type="entry name" value="LysM"/>
    <property type="match status" value="2"/>
</dbReference>
<feature type="active site" description="Nucleophile" evidence="9">
    <location>
        <position position="360"/>
    </location>
</feature>
<organism evidence="12 13">
    <name type="scientific">Cytobacillus praedii</name>
    <dbReference type="NCBI Taxonomy" id="1742358"/>
    <lineage>
        <taxon>Bacteria</taxon>
        <taxon>Bacillati</taxon>
        <taxon>Bacillota</taxon>
        <taxon>Bacilli</taxon>
        <taxon>Bacillales</taxon>
        <taxon>Bacillaceae</taxon>
        <taxon>Cytobacillus</taxon>
    </lineage>
</organism>
<evidence type="ECO:0000256" key="2">
    <source>
        <dbReference type="ARBA" id="ARBA00005992"/>
    </source>
</evidence>
<dbReference type="Proteomes" id="UP000293846">
    <property type="component" value="Unassembled WGS sequence"/>
</dbReference>
<dbReference type="PROSITE" id="PS52029">
    <property type="entry name" value="LD_TPASE"/>
    <property type="match status" value="1"/>
</dbReference>
<evidence type="ECO:0000256" key="3">
    <source>
        <dbReference type="ARBA" id="ARBA00022679"/>
    </source>
</evidence>
<proteinExistence type="inferred from homology"/>
<dbReference type="InterPro" id="IPR036779">
    <property type="entry name" value="LysM_dom_sf"/>
</dbReference>
<feature type="domain" description="LysM" evidence="10">
    <location>
        <begin position="188"/>
        <end position="235"/>
    </location>
</feature>
<dbReference type="InterPro" id="IPR018392">
    <property type="entry name" value="LysM"/>
</dbReference>
<dbReference type="PANTHER" id="PTHR30582">
    <property type="entry name" value="L,D-TRANSPEPTIDASE"/>
    <property type="match status" value="1"/>
</dbReference>
<comment type="caution">
    <text evidence="12">The sequence shown here is derived from an EMBL/GenBank/DDBJ whole genome shotgun (WGS) entry which is preliminary data.</text>
</comment>
<dbReference type="OrthoDB" id="9787225at2"/>
<evidence type="ECO:0000256" key="9">
    <source>
        <dbReference type="PROSITE-ProRule" id="PRU01373"/>
    </source>
</evidence>
<evidence type="ECO:0000259" key="10">
    <source>
        <dbReference type="PROSITE" id="PS51782"/>
    </source>
</evidence>
<feature type="domain" description="LysM" evidence="10">
    <location>
        <begin position="133"/>
        <end position="181"/>
    </location>
</feature>
<dbReference type="Gene3D" id="3.10.350.10">
    <property type="entry name" value="LysM domain"/>
    <property type="match status" value="2"/>
</dbReference>
<evidence type="ECO:0000256" key="6">
    <source>
        <dbReference type="ARBA" id="ARBA00022984"/>
    </source>
</evidence>
<dbReference type="CDD" id="cd00118">
    <property type="entry name" value="LysM"/>
    <property type="match status" value="1"/>
</dbReference>
<dbReference type="GO" id="GO:0018104">
    <property type="term" value="P:peptidoglycan-protein cross-linking"/>
    <property type="evidence" value="ECO:0007669"/>
    <property type="project" value="TreeGrafter"/>
</dbReference>
<name>A0A4R1B601_9BACI</name>
<dbReference type="UniPathway" id="UPA00219"/>
<keyword evidence="3" id="KW-0808">Transferase</keyword>
<keyword evidence="6 9" id="KW-0573">Peptidoglycan synthesis</keyword>
<dbReference type="InterPro" id="IPR005490">
    <property type="entry name" value="LD_TPept_cat_dom"/>
</dbReference>
<dbReference type="EMBL" id="SJTH01000001">
    <property type="protein sequence ID" value="TCJ06250.1"/>
    <property type="molecule type" value="Genomic_DNA"/>
</dbReference>
<evidence type="ECO:0000256" key="1">
    <source>
        <dbReference type="ARBA" id="ARBA00004752"/>
    </source>
</evidence>
<dbReference type="InterPro" id="IPR038063">
    <property type="entry name" value="Transpep_catalytic_dom"/>
</dbReference>
<dbReference type="GO" id="GO:0005576">
    <property type="term" value="C:extracellular region"/>
    <property type="evidence" value="ECO:0007669"/>
    <property type="project" value="TreeGrafter"/>
</dbReference>
<dbReference type="GO" id="GO:0016740">
    <property type="term" value="F:transferase activity"/>
    <property type="evidence" value="ECO:0007669"/>
    <property type="project" value="UniProtKB-KW"/>
</dbReference>
<evidence type="ECO:0000256" key="5">
    <source>
        <dbReference type="ARBA" id="ARBA00022960"/>
    </source>
</evidence>
<gene>
    <name evidence="12" type="ORF">E0Y62_00125</name>
</gene>
<dbReference type="CDD" id="cd16913">
    <property type="entry name" value="YkuD_like"/>
    <property type="match status" value="1"/>
</dbReference>
<comment type="pathway">
    <text evidence="8">Glycan biosynthesis.</text>
</comment>
<dbReference type="GO" id="GO:0071555">
    <property type="term" value="P:cell wall organization"/>
    <property type="evidence" value="ECO:0007669"/>
    <property type="project" value="UniProtKB-UniRule"/>
</dbReference>
<keyword evidence="5 9" id="KW-0133">Cell shape</keyword>
<dbReference type="FunFam" id="2.40.440.10:FF:000003">
    <property type="entry name" value="L,D-transpeptidase YciB"/>
    <property type="match status" value="1"/>
</dbReference>
<dbReference type="RefSeq" id="WP_131235613.1">
    <property type="nucleotide sequence ID" value="NZ_SJTH01000001.1"/>
</dbReference>
<keyword evidence="4" id="KW-0378">Hydrolase</keyword>
<keyword evidence="13" id="KW-1185">Reference proteome</keyword>
<dbReference type="PROSITE" id="PS51782">
    <property type="entry name" value="LYSM"/>
    <property type="match status" value="2"/>
</dbReference>
<evidence type="ECO:0000256" key="4">
    <source>
        <dbReference type="ARBA" id="ARBA00022801"/>
    </source>
</evidence>
<dbReference type="STRING" id="1742358.GCA_001439605_02087"/>
<evidence type="ECO:0000256" key="7">
    <source>
        <dbReference type="ARBA" id="ARBA00023316"/>
    </source>
</evidence>